<evidence type="ECO:0000256" key="1">
    <source>
        <dbReference type="ARBA" id="ARBA00009631"/>
    </source>
</evidence>
<dbReference type="Proteomes" id="UP000719412">
    <property type="component" value="Unassembled WGS sequence"/>
</dbReference>
<organism evidence="10 11">
    <name type="scientific">Tenebrio molitor</name>
    <name type="common">Yellow mealworm beetle</name>
    <dbReference type="NCBI Taxonomy" id="7067"/>
    <lineage>
        <taxon>Eukaryota</taxon>
        <taxon>Metazoa</taxon>
        <taxon>Ecdysozoa</taxon>
        <taxon>Arthropoda</taxon>
        <taxon>Hexapoda</taxon>
        <taxon>Insecta</taxon>
        <taxon>Pterygota</taxon>
        <taxon>Neoptera</taxon>
        <taxon>Endopterygota</taxon>
        <taxon>Coleoptera</taxon>
        <taxon>Polyphaga</taxon>
        <taxon>Cucujiformia</taxon>
        <taxon>Tenebrionidae</taxon>
        <taxon>Tenebrio</taxon>
    </lineage>
</organism>
<evidence type="ECO:0000256" key="2">
    <source>
        <dbReference type="ARBA" id="ARBA00022729"/>
    </source>
</evidence>
<keyword evidence="6" id="KW-0009">Actin-binding</keyword>
<accession>A0A8J6HGR7</accession>
<keyword evidence="5" id="KW-0090">Biological rhythms</keyword>
<dbReference type="EMBL" id="JABDTM020024883">
    <property type="protein sequence ID" value="KAH0813866.1"/>
    <property type="molecule type" value="Genomic_DNA"/>
</dbReference>
<dbReference type="InterPro" id="IPR038606">
    <property type="entry name" value="To_sf"/>
</dbReference>
<dbReference type="GO" id="GO:0007623">
    <property type="term" value="P:circadian rhythm"/>
    <property type="evidence" value="ECO:0007669"/>
    <property type="project" value="UniProtKB-ARBA"/>
</dbReference>
<evidence type="ECO:0000256" key="7">
    <source>
        <dbReference type="ARBA" id="ARBA00025109"/>
    </source>
</evidence>
<dbReference type="Gene3D" id="1.10.418.10">
    <property type="entry name" value="Calponin-like domain"/>
    <property type="match status" value="1"/>
</dbReference>
<dbReference type="InterPro" id="IPR010562">
    <property type="entry name" value="Haemolymph_juvenile_hormone-bd"/>
</dbReference>
<feature type="domain" description="Calponin-homology (CH)" evidence="9">
    <location>
        <begin position="6"/>
        <end position="111"/>
    </location>
</feature>
<evidence type="ECO:0000256" key="4">
    <source>
        <dbReference type="ARBA" id="ARBA00022860"/>
    </source>
</evidence>
<sequence length="395" mass="44046">MSKRNKELESEVFNWIFQVLGEPAPKGEFEDVLRDGVVLCNLMNKLTPGCIKKIQTKGTNFQLMENIQRFQAAAKNYGVPQEEIFQTADLFERRNIPQVVLSLFALGRITQKHPEFTGPSLGPKMADKNERTFTDAQLRAHEGELNLQMGYNKGASQSGHGGFGNTPDYVKTCFKKDPEFINCSTHSVQSLFDAIPKGEPAFGLEPLDPLKVPKIKILQGGGGPVTVNASLTNVTVVGFGKMQVLYNSVDPVTYDFLTKLRLERLRIDGLYELLGRILVIPLRGKGSCWFDAKNIDIVAKSDVTLVKRDGFHFYNVTAIHVKFGIGGLKLHMGNLFDGIKALEDSTNAYLNANWRPVAESLNPILSKTIEDIMLDILKKMFDNIPADYFIGDIED</sequence>
<dbReference type="PRINTS" id="PR00889">
    <property type="entry name" value="CALPONIN"/>
</dbReference>
<evidence type="ECO:0000259" key="9">
    <source>
        <dbReference type="PROSITE" id="PS50021"/>
    </source>
</evidence>
<reference evidence="10" key="1">
    <citation type="journal article" date="2020" name="J Insects Food Feed">
        <title>The yellow mealworm (Tenebrio molitor) genome: a resource for the emerging insects as food and feed industry.</title>
        <authorList>
            <person name="Eriksson T."/>
            <person name="Andere A."/>
            <person name="Kelstrup H."/>
            <person name="Emery V."/>
            <person name="Picard C."/>
        </authorList>
    </citation>
    <scope>NUCLEOTIDE SEQUENCE</scope>
    <source>
        <strain evidence="10">Stoneville</strain>
        <tissue evidence="10">Whole head</tissue>
    </source>
</reference>
<dbReference type="InterPro" id="IPR050606">
    <property type="entry name" value="Calponin-like"/>
</dbReference>
<dbReference type="GO" id="GO:0007015">
    <property type="term" value="P:actin filament organization"/>
    <property type="evidence" value="ECO:0007669"/>
    <property type="project" value="TreeGrafter"/>
</dbReference>
<dbReference type="PANTHER" id="PTHR47385">
    <property type="entry name" value="CALPONIN"/>
    <property type="match status" value="1"/>
</dbReference>
<evidence type="ECO:0000313" key="11">
    <source>
        <dbReference type="Proteomes" id="UP000719412"/>
    </source>
</evidence>
<evidence type="ECO:0000313" key="10">
    <source>
        <dbReference type="EMBL" id="KAH0813866.1"/>
    </source>
</evidence>
<dbReference type="GO" id="GO:0005516">
    <property type="term" value="F:calmodulin binding"/>
    <property type="evidence" value="ECO:0007669"/>
    <property type="project" value="UniProtKB-KW"/>
</dbReference>
<comment type="similarity">
    <text evidence="8">Belongs to the TO family.</text>
</comment>
<name>A0A8J6HGR7_TENMO</name>
<dbReference type="FunFam" id="3.15.10.30:FF:000001">
    <property type="entry name" value="Takeout-like protein 1"/>
    <property type="match status" value="1"/>
</dbReference>
<keyword evidence="2" id="KW-0732">Signal</keyword>
<dbReference type="GO" id="GO:0051015">
    <property type="term" value="F:actin filament binding"/>
    <property type="evidence" value="ECO:0007669"/>
    <property type="project" value="TreeGrafter"/>
</dbReference>
<evidence type="ECO:0000256" key="3">
    <source>
        <dbReference type="ARBA" id="ARBA00022737"/>
    </source>
</evidence>
<dbReference type="SMART" id="SM00033">
    <property type="entry name" value="CH"/>
    <property type="match status" value="1"/>
</dbReference>
<keyword evidence="11" id="KW-1185">Reference proteome</keyword>
<dbReference type="PROSITE" id="PS50021">
    <property type="entry name" value="CH"/>
    <property type="match status" value="1"/>
</dbReference>
<dbReference type="SUPFAM" id="SSF47576">
    <property type="entry name" value="Calponin-homology domain, CH-domain"/>
    <property type="match status" value="1"/>
</dbReference>
<dbReference type="Gene3D" id="3.15.10.30">
    <property type="entry name" value="Haemolymph juvenile hormone binding protein"/>
    <property type="match status" value="1"/>
</dbReference>
<dbReference type="GO" id="GO:0031032">
    <property type="term" value="P:actomyosin structure organization"/>
    <property type="evidence" value="ECO:0007669"/>
    <property type="project" value="InterPro"/>
</dbReference>
<dbReference type="PROSITE" id="PS01052">
    <property type="entry name" value="CALPONIN_1"/>
    <property type="match status" value="1"/>
</dbReference>
<dbReference type="Pfam" id="PF06585">
    <property type="entry name" value="JHBP"/>
    <property type="match status" value="1"/>
</dbReference>
<comment type="caution">
    <text evidence="10">The sequence shown here is derived from an EMBL/GenBank/DDBJ whole genome shotgun (WGS) entry which is preliminary data.</text>
</comment>
<dbReference type="InterPro" id="IPR003096">
    <property type="entry name" value="SM22_calponin"/>
</dbReference>
<dbReference type="SMART" id="SM00700">
    <property type="entry name" value="JHBP"/>
    <property type="match status" value="1"/>
</dbReference>
<protein>
    <recommendedName>
        <fullName evidence="9">Calponin-homology (CH) domain-containing protein</fullName>
    </recommendedName>
</protein>
<dbReference type="GO" id="GO:0015629">
    <property type="term" value="C:actin cytoskeleton"/>
    <property type="evidence" value="ECO:0007669"/>
    <property type="project" value="TreeGrafter"/>
</dbReference>
<reference evidence="10" key="2">
    <citation type="submission" date="2021-08" db="EMBL/GenBank/DDBJ databases">
        <authorList>
            <person name="Eriksson T."/>
        </authorList>
    </citation>
    <scope>NUCLEOTIDE SEQUENCE</scope>
    <source>
        <strain evidence="10">Stoneville</strain>
        <tissue evidence="10">Whole head</tissue>
    </source>
</reference>
<dbReference type="PRINTS" id="PR00888">
    <property type="entry name" value="SM22CALPONIN"/>
</dbReference>
<keyword evidence="4" id="KW-0112">Calmodulin-binding</keyword>
<dbReference type="InterPro" id="IPR000557">
    <property type="entry name" value="Calponin_repeat"/>
</dbReference>
<dbReference type="InterPro" id="IPR001715">
    <property type="entry name" value="CH_dom"/>
</dbReference>
<dbReference type="InterPro" id="IPR001997">
    <property type="entry name" value="Calponin/LIMCH1"/>
</dbReference>
<evidence type="ECO:0000256" key="6">
    <source>
        <dbReference type="ARBA" id="ARBA00023203"/>
    </source>
</evidence>
<evidence type="ECO:0000256" key="8">
    <source>
        <dbReference type="ARBA" id="ARBA00060902"/>
    </source>
</evidence>
<dbReference type="PROSITE" id="PS51122">
    <property type="entry name" value="CALPONIN_2"/>
    <property type="match status" value="1"/>
</dbReference>
<evidence type="ECO:0000256" key="5">
    <source>
        <dbReference type="ARBA" id="ARBA00023108"/>
    </source>
</evidence>
<keyword evidence="3" id="KW-0677">Repeat</keyword>
<gene>
    <name evidence="10" type="ORF">GEV33_008924</name>
</gene>
<dbReference type="Pfam" id="PF00307">
    <property type="entry name" value="CH"/>
    <property type="match status" value="1"/>
</dbReference>
<dbReference type="InterPro" id="IPR036872">
    <property type="entry name" value="CH_dom_sf"/>
</dbReference>
<dbReference type="PANTHER" id="PTHR47385:SF22">
    <property type="entry name" value="GH21596P"/>
    <property type="match status" value="1"/>
</dbReference>
<dbReference type="CDD" id="cd21207">
    <property type="entry name" value="CH_dMP20-like"/>
    <property type="match status" value="1"/>
</dbReference>
<proteinExistence type="inferred from homology"/>
<comment type="similarity">
    <text evidence="1">Belongs to the calponin family.</text>
</comment>
<dbReference type="AlphaFoldDB" id="A0A8J6HGR7"/>
<comment type="function">
    <text evidence="7">Thin filament-associated protein that is implicated in the regulation and modulation of smooth muscle contraction. It is capable of binding to actin, calmodulin and tropomyosin. The interaction of calponin with actin inhibits the actomyosin Mg-ATPase activity.</text>
</comment>